<keyword evidence="3" id="KW-1185">Reference proteome</keyword>
<dbReference type="EMBL" id="CP071527">
    <property type="protein sequence ID" value="USQ13092.1"/>
    <property type="molecule type" value="Genomic_DNA"/>
</dbReference>
<sequence>MKINESLPQYHGQSKKQTNQQSSVGFEHWLNNPAKQSSGDEYYWQHQTQLQQSELHFDAKPLQTLKTEQLLSKQNEPVFSPSAQVQKPQHVALQNTLITPTADTTSPYSPENKLIPLMTELKHVLEQSSLPMQTSQSTQNASTIKEANSISNSMMTSALQFKNNHLFILGEQAELTLNLHTLNKQEQNELVQLIQNYLKKKGLVLSRLTINGVNND</sequence>
<feature type="region of interest" description="Disordered" evidence="1">
    <location>
        <begin position="1"/>
        <end position="22"/>
    </location>
</feature>
<gene>
    <name evidence="2" type="ORF">J2N86_10360</name>
</gene>
<evidence type="ECO:0008006" key="4">
    <source>
        <dbReference type="Google" id="ProtNLM"/>
    </source>
</evidence>
<organism evidence="2 3">
    <name type="scientific">Legionella lytica</name>
    <dbReference type="NCBI Taxonomy" id="96232"/>
    <lineage>
        <taxon>Bacteria</taxon>
        <taxon>Pseudomonadati</taxon>
        <taxon>Pseudomonadota</taxon>
        <taxon>Gammaproteobacteria</taxon>
        <taxon>Legionellales</taxon>
        <taxon>Legionellaceae</taxon>
        <taxon>Legionella</taxon>
    </lineage>
</organism>
<feature type="compositionally biased region" description="Polar residues" evidence="1">
    <location>
        <begin position="11"/>
        <end position="22"/>
    </location>
</feature>
<name>A0ABY4Y655_9GAMM</name>
<evidence type="ECO:0000313" key="3">
    <source>
        <dbReference type="Proteomes" id="UP001057474"/>
    </source>
</evidence>
<accession>A0ABY4Y655</accession>
<evidence type="ECO:0000256" key="1">
    <source>
        <dbReference type="SAM" id="MobiDB-lite"/>
    </source>
</evidence>
<dbReference type="Proteomes" id="UP001057474">
    <property type="component" value="Chromosome"/>
</dbReference>
<evidence type="ECO:0000313" key="2">
    <source>
        <dbReference type="EMBL" id="USQ13092.1"/>
    </source>
</evidence>
<protein>
    <recommendedName>
        <fullName evidence="4">Flagellar hook-length control protein FliK</fullName>
    </recommendedName>
</protein>
<dbReference type="RefSeq" id="WP_252579335.1">
    <property type="nucleotide sequence ID" value="NZ_CP071527.1"/>
</dbReference>
<reference evidence="2" key="1">
    <citation type="submission" date="2021-03" db="EMBL/GenBank/DDBJ databases">
        <title>Legionella lytica PCM 2298.</title>
        <authorList>
            <person name="Koper P."/>
        </authorList>
    </citation>
    <scope>NUCLEOTIDE SEQUENCE</scope>
    <source>
        <strain evidence="2">PCM 2298</strain>
    </source>
</reference>
<proteinExistence type="predicted"/>